<evidence type="ECO:0000313" key="2">
    <source>
        <dbReference type="EMBL" id="MFC3976730.1"/>
    </source>
</evidence>
<feature type="chain" id="PRO_5045966581" description="Outer membrane protein beta-barrel domain-containing protein" evidence="1">
    <location>
        <begin position="20"/>
        <end position="243"/>
    </location>
</feature>
<evidence type="ECO:0000313" key="3">
    <source>
        <dbReference type="Proteomes" id="UP001595766"/>
    </source>
</evidence>
<name>A0ABV8EMH2_9BACT</name>
<dbReference type="Proteomes" id="UP001595766">
    <property type="component" value="Unassembled WGS sequence"/>
</dbReference>
<evidence type="ECO:0000256" key="1">
    <source>
        <dbReference type="SAM" id="SignalP"/>
    </source>
</evidence>
<keyword evidence="1" id="KW-0732">Signal</keyword>
<organism evidence="2 3">
    <name type="scientific">Belliella kenyensis</name>
    <dbReference type="NCBI Taxonomy" id="1472724"/>
    <lineage>
        <taxon>Bacteria</taxon>
        <taxon>Pseudomonadati</taxon>
        <taxon>Bacteroidota</taxon>
        <taxon>Cytophagia</taxon>
        <taxon>Cytophagales</taxon>
        <taxon>Cyclobacteriaceae</taxon>
        <taxon>Belliella</taxon>
    </lineage>
</organism>
<comment type="caution">
    <text evidence="2">The sequence shown here is derived from an EMBL/GenBank/DDBJ whole genome shotgun (WGS) entry which is preliminary data.</text>
</comment>
<accession>A0ABV8EMH2</accession>
<sequence>MKKTILSFIALLISFSSIAQESFWNTVRDGPDLDRGFSVSLIIPSFMISSPSNLNSLLVENWYPYIPRGSFNYGIGVSYRMKRFETGINALVGSQTVYIDQLNSQINRTPLTANIFLQYHLFRKGSFTFYPLIGISLTDTNLILSKEIEPDDIGNLLQNPGTSMNLQHFSEGILVGFGVDLAEHWVESTGLFRLKFAYRIPTGNYPWESYFTNLGSPPKDSFPYFSVQFEMGLPFNWNKGSLK</sequence>
<dbReference type="EMBL" id="JBHSAV010000047">
    <property type="protein sequence ID" value="MFC3976730.1"/>
    <property type="molecule type" value="Genomic_DNA"/>
</dbReference>
<dbReference type="RefSeq" id="WP_241296783.1">
    <property type="nucleotide sequence ID" value="NZ_JAKZGR010000016.1"/>
</dbReference>
<protein>
    <recommendedName>
        <fullName evidence="4">Outer membrane protein beta-barrel domain-containing protein</fullName>
    </recommendedName>
</protein>
<reference evidence="3" key="1">
    <citation type="journal article" date="2019" name="Int. J. Syst. Evol. Microbiol.">
        <title>The Global Catalogue of Microorganisms (GCM) 10K type strain sequencing project: providing services to taxonomists for standard genome sequencing and annotation.</title>
        <authorList>
            <consortium name="The Broad Institute Genomics Platform"/>
            <consortium name="The Broad Institute Genome Sequencing Center for Infectious Disease"/>
            <person name="Wu L."/>
            <person name="Ma J."/>
        </authorList>
    </citation>
    <scope>NUCLEOTIDE SEQUENCE [LARGE SCALE GENOMIC DNA]</scope>
    <source>
        <strain evidence="3">CECT 8551</strain>
    </source>
</reference>
<evidence type="ECO:0008006" key="4">
    <source>
        <dbReference type="Google" id="ProtNLM"/>
    </source>
</evidence>
<proteinExistence type="predicted"/>
<feature type="signal peptide" evidence="1">
    <location>
        <begin position="1"/>
        <end position="19"/>
    </location>
</feature>
<keyword evidence="3" id="KW-1185">Reference proteome</keyword>
<gene>
    <name evidence="2" type="ORF">ACFOUP_10110</name>
</gene>